<reference evidence="6" key="1">
    <citation type="journal article" date="2014" name="Int. J. Syst. Evol. Microbiol.">
        <title>Complete genome sequence of Corynebacterium casei LMG S-19264T (=DSM 44701T), isolated from a smear-ripened cheese.</title>
        <authorList>
            <consortium name="US DOE Joint Genome Institute (JGI-PGF)"/>
            <person name="Walter F."/>
            <person name="Albersmeier A."/>
            <person name="Kalinowski J."/>
            <person name="Ruckert C."/>
        </authorList>
    </citation>
    <scope>NUCLEOTIDE SEQUENCE</scope>
    <source>
        <strain evidence="6">KCTC 23732</strain>
    </source>
</reference>
<keyword evidence="7" id="KW-1185">Reference proteome</keyword>
<dbReference type="AlphaFoldDB" id="A0A918JR15"/>
<dbReference type="Proteomes" id="UP000608345">
    <property type="component" value="Unassembled WGS sequence"/>
</dbReference>
<dbReference type="PANTHER" id="PTHR30024">
    <property type="entry name" value="ALIPHATIC SULFONATES-BINDING PROTEIN-RELATED"/>
    <property type="match status" value="1"/>
</dbReference>
<dbReference type="SUPFAM" id="SSF53850">
    <property type="entry name" value="Periplasmic binding protein-like II"/>
    <property type="match status" value="1"/>
</dbReference>
<gene>
    <name evidence="6" type="ORF">GCM10011450_28390</name>
</gene>
<feature type="domain" description="SsuA/THI5-like" evidence="5">
    <location>
        <begin position="39"/>
        <end position="248"/>
    </location>
</feature>
<dbReference type="RefSeq" id="WP_189386161.1">
    <property type="nucleotide sequence ID" value="NZ_BAABFY010000034.1"/>
</dbReference>
<accession>A0A918JR15</accession>
<proteinExistence type="inferred from homology"/>
<protein>
    <submittedName>
        <fullName evidence="6">ABC transporter substrate-binding protein</fullName>
    </submittedName>
</protein>
<reference evidence="6" key="2">
    <citation type="submission" date="2020-09" db="EMBL/GenBank/DDBJ databases">
        <authorList>
            <person name="Sun Q."/>
            <person name="Kim S."/>
        </authorList>
    </citation>
    <scope>NUCLEOTIDE SEQUENCE</scope>
    <source>
        <strain evidence="6">KCTC 23732</strain>
    </source>
</reference>
<feature type="chain" id="PRO_5037449193" evidence="4">
    <location>
        <begin position="26"/>
        <end position="320"/>
    </location>
</feature>
<dbReference type="GO" id="GO:0042918">
    <property type="term" value="P:alkanesulfonate transmembrane transport"/>
    <property type="evidence" value="ECO:0007669"/>
    <property type="project" value="TreeGrafter"/>
</dbReference>
<sequence length="320" mass="34684">MSLVKKALFVGLSLCFSATSATASAQDTTKLAIGMSGWTGFAPLTLAQKAGFFKKHGLDVDIKFLPVKDRLLAYASGSLQCVATTIDSFIAWNANNVPVTQIFMLDASHGADGIAVRNDVNDIKELKGKTIAVETAGASPYFLLSYMMHKNGIKMSEIKTNTLSPQAAAQAFNAGQVDVAMSYEPYLSTVRENSTGGKILATTVEYPAIIDFVGCNPTWLKENPKAGHALVAAYSDALDMIKNNPKQAYTIMGAEVKQSAEQFEKSASFLTWKTKEDSRAYFKNDIIPFMKEATDILIDTKVIRKAPADLNALFDATYVN</sequence>
<dbReference type="Gene3D" id="3.40.190.10">
    <property type="entry name" value="Periplasmic binding protein-like II"/>
    <property type="match status" value="2"/>
</dbReference>
<dbReference type="InterPro" id="IPR015168">
    <property type="entry name" value="SsuA/THI5"/>
</dbReference>
<comment type="caution">
    <text evidence="6">The sequence shown here is derived from an EMBL/GenBank/DDBJ whole genome shotgun (WGS) entry which is preliminary data.</text>
</comment>
<evidence type="ECO:0000313" key="7">
    <source>
        <dbReference type="Proteomes" id="UP000608345"/>
    </source>
</evidence>
<evidence type="ECO:0000256" key="2">
    <source>
        <dbReference type="ARBA" id="ARBA00010742"/>
    </source>
</evidence>
<evidence type="ECO:0000313" key="6">
    <source>
        <dbReference type="EMBL" id="GGW97360.1"/>
    </source>
</evidence>
<evidence type="ECO:0000256" key="3">
    <source>
        <dbReference type="ARBA" id="ARBA00022729"/>
    </source>
</evidence>
<evidence type="ECO:0000256" key="1">
    <source>
        <dbReference type="ARBA" id="ARBA00004418"/>
    </source>
</evidence>
<organism evidence="6 7">
    <name type="scientific">Advenella faeciporci</name>
    <dbReference type="NCBI Taxonomy" id="797535"/>
    <lineage>
        <taxon>Bacteria</taxon>
        <taxon>Pseudomonadati</taxon>
        <taxon>Pseudomonadota</taxon>
        <taxon>Betaproteobacteria</taxon>
        <taxon>Burkholderiales</taxon>
        <taxon>Alcaligenaceae</taxon>
    </lineage>
</organism>
<comment type="similarity">
    <text evidence="2">Belongs to the bacterial solute-binding protein SsuA/TauA family.</text>
</comment>
<evidence type="ECO:0000259" key="5">
    <source>
        <dbReference type="Pfam" id="PF09084"/>
    </source>
</evidence>
<dbReference type="PANTHER" id="PTHR30024:SF47">
    <property type="entry name" value="TAURINE-BINDING PERIPLASMIC PROTEIN"/>
    <property type="match status" value="1"/>
</dbReference>
<evidence type="ECO:0000256" key="4">
    <source>
        <dbReference type="SAM" id="SignalP"/>
    </source>
</evidence>
<dbReference type="EMBL" id="BMYS01000037">
    <property type="protein sequence ID" value="GGW97360.1"/>
    <property type="molecule type" value="Genomic_DNA"/>
</dbReference>
<comment type="subcellular location">
    <subcellularLocation>
        <location evidence="1">Periplasm</location>
    </subcellularLocation>
</comment>
<feature type="signal peptide" evidence="4">
    <location>
        <begin position="1"/>
        <end position="25"/>
    </location>
</feature>
<dbReference type="GO" id="GO:0042597">
    <property type="term" value="C:periplasmic space"/>
    <property type="evidence" value="ECO:0007669"/>
    <property type="project" value="UniProtKB-SubCell"/>
</dbReference>
<name>A0A918JR15_9BURK</name>
<dbReference type="Pfam" id="PF09084">
    <property type="entry name" value="NMT1"/>
    <property type="match status" value="1"/>
</dbReference>
<keyword evidence="3 4" id="KW-0732">Signal</keyword>